<keyword evidence="4" id="KW-0255">Endonuclease</keyword>
<dbReference type="Pfam" id="PF13976">
    <property type="entry name" value="gag_pre-integrs"/>
    <property type="match status" value="1"/>
</dbReference>
<dbReference type="GO" id="GO:0003964">
    <property type="term" value="F:RNA-directed DNA polymerase activity"/>
    <property type="evidence" value="ECO:0007669"/>
    <property type="project" value="UniProtKB-KW"/>
</dbReference>
<dbReference type="GO" id="GO:0006310">
    <property type="term" value="P:DNA recombination"/>
    <property type="evidence" value="ECO:0007669"/>
    <property type="project" value="UniProtKB-KW"/>
</dbReference>
<keyword evidence="13" id="KW-1185">Reference proteome</keyword>
<evidence type="ECO:0000256" key="7">
    <source>
        <dbReference type="ARBA" id="ARBA00022908"/>
    </source>
</evidence>
<keyword evidence="3" id="KW-0479">Metal-binding</keyword>
<feature type="non-terminal residue" evidence="12">
    <location>
        <position position="112"/>
    </location>
</feature>
<keyword evidence="6" id="KW-0460">Magnesium</keyword>
<dbReference type="InterPro" id="IPR025724">
    <property type="entry name" value="GAG-pre-integrase_dom"/>
</dbReference>
<gene>
    <name evidence="12" type="ORF">M422DRAFT_173145</name>
</gene>
<evidence type="ECO:0000256" key="2">
    <source>
        <dbReference type="ARBA" id="ARBA00022722"/>
    </source>
</evidence>
<dbReference type="Proteomes" id="UP000054279">
    <property type="component" value="Unassembled WGS sequence"/>
</dbReference>
<keyword evidence="8" id="KW-0695">RNA-directed DNA polymerase</keyword>
<feature type="domain" description="GAG-pre-integrase" evidence="11">
    <location>
        <begin position="14"/>
        <end position="68"/>
    </location>
</feature>
<evidence type="ECO:0000259" key="11">
    <source>
        <dbReference type="Pfam" id="PF13976"/>
    </source>
</evidence>
<keyword evidence="7" id="KW-0229">DNA integration</keyword>
<name>A0A0C9VHC7_SPHS4</name>
<dbReference type="GO" id="GO:0004519">
    <property type="term" value="F:endonuclease activity"/>
    <property type="evidence" value="ECO:0007669"/>
    <property type="project" value="UniProtKB-KW"/>
</dbReference>
<protein>
    <recommendedName>
        <fullName evidence="11">GAG-pre-integrase domain-containing protein</fullName>
    </recommendedName>
</protein>
<organism evidence="12 13">
    <name type="scientific">Sphaerobolus stellatus (strain SS14)</name>
    <dbReference type="NCBI Taxonomy" id="990650"/>
    <lineage>
        <taxon>Eukaryota</taxon>
        <taxon>Fungi</taxon>
        <taxon>Dikarya</taxon>
        <taxon>Basidiomycota</taxon>
        <taxon>Agaricomycotina</taxon>
        <taxon>Agaricomycetes</taxon>
        <taxon>Phallomycetidae</taxon>
        <taxon>Geastrales</taxon>
        <taxon>Sphaerobolaceae</taxon>
        <taxon>Sphaerobolus</taxon>
    </lineage>
</organism>
<accession>A0A0C9VHC7</accession>
<dbReference type="PANTHER" id="PTHR42648">
    <property type="entry name" value="TRANSPOSASE, PUTATIVE-RELATED"/>
    <property type="match status" value="1"/>
</dbReference>
<dbReference type="EMBL" id="KN837141">
    <property type="protein sequence ID" value="KIJ40822.1"/>
    <property type="molecule type" value="Genomic_DNA"/>
</dbReference>
<evidence type="ECO:0000256" key="4">
    <source>
        <dbReference type="ARBA" id="ARBA00022759"/>
    </source>
</evidence>
<evidence type="ECO:0000313" key="12">
    <source>
        <dbReference type="EMBL" id="KIJ40822.1"/>
    </source>
</evidence>
<evidence type="ECO:0000313" key="13">
    <source>
        <dbReference type="Proteomes" id="UP000054279"/>
    </source>
</evidence>
<dbReference type="GO" id="GO:0015074">
    <property type="term" value="P:DNA integration"/>
    <property type="evidence" value="ECO:0007669"/>
    <property type="project" value="UniProtKB-KW"/>
</dbReference>
<evidence type="ECO:0000256" key="9">
    <source>
        <dbReference type="ARBA" id="ARBA00022932"/>
    </source>
</evidence>
<evidence type="ECO:0000256" key="6">
    <source>
        <dbReference type="ARBA" id="ARBA00022842"/>
    </source>
</evidence>
<proteinExistence type="predicted"/>
<dbReference type="InterPro" id="IPR039537">
    <property type="entry name" value="Retrotran_Ty1/copia-like"/>
</dbReference>
<sequence length="112" mass="12496">MKARVTRNSIPDFTAVTKGRTWDKWHRILGHIGMSAVKLLKKNNLVNGMDVDEGESPSQCAACIQGKQHVLPFPKEATHQDLQIGEIVTSDIWGPANTEGPGREKYYMSFTN</sequence>
<reference evidence="12 13" key="1">
    <citation type="submission" date="2014-06" db="EMBL/GenBank/DDBJ databases">
        <title>Evolutionary Origins and Diversification of the Mycorrhizal Mutualists.</title>
        <authorList>
            <consortium name="DOE Joint Genome Institute"/>
            <consortium name="Mycorrhizal Genomics Consortium"/>
            <person name="Kohler A."/>
            <person name="Kuo A."/>
            <person name="Nagy L.G."/>
            <person name="Floudas D."/>
            <person name="Copeland A."/>
            <person name="Barry K.W."/>
            <person name="Cichocki N."/>
            <person name="Veneault-Fourrey C."/>
            <person name="LaButti K."/>
            <person name="Lindquist E.A."/>
            <person name="Lipzen A."/>
            <person name="Lundell T."/>
            <person name="Morin E."/>
            <person name="Murat C."/>
            <person name="Riley R."/>
            <person name="Ohm R."/>
            <person name="Sun H."/>
            <person name="Tunlid A."/>
            <person name="Henrissat B."/>
            <person name="Grigoriev I.V."/>
            <person name="Hibbett D.S."/>
            <person name="Martin F."/>
        </authorList>
    </citation>
    <scope>NUCLEOTIDE SEQUENCE [LARGE SCALE GENOMIC DNA]</scope>
    <source>
        <strain evidence="12 13">SS14</strain>
    </source>
</reference>
<dbReference type="AlphaFoldDB" id="A0A0C9VHC7"/>
<dbReference type="GO" id="GO:0046872">
    <property type="term" value="F:metal ion binding"/>
    <property type="evidence" value="ECO:0007669"/>
    <property type="project" value="UniProtKB-KW"/>
</dbReference>
<keyword evidence="10" id="KW-0233">DNA recombination</keyword>
<evidence type="ECO:0000256" key="1">
    <source>
        <dbReference type="ARBA" id="ARBA00022695"/>
    </source>
</evidence>
<keyword evidence="2" id="KW-0540">Nuclease</keyword>
<dbReference type="GO" id="GO:0016787">
    <property type="term" value="F:hydrolase activity"/>
    <property type="evidence" value="ECO:0007669"/>
    <property type="project" value="UniProtKB-KW"/>
</dbReference>
<evidence type="ECO:0000256" key="5">
    <source>
        <dbReference type="ARBA" id="ARBA00022801"/>
    </source>
</evidence>
<dbReference type="PANTHER" id="PTHR42648:SF11">
    <property type="entry name" value="TRANSPOSON TY4-P GAG-POL POLYPROTEIN"/>
    <property type="match status" value="1"/>
</dbReference>
<keyword evidence="5" id="KW-0378">Hydrolase</keyword>
<keyword evidence="1" id="KW-0548">Nucleotidyltransferase</keyword>
<dbReference type="GO" id="GO:0003887">
    <property type="term" value="F:DNA-directed DNA polymerase activity"/>
    <property type="evidence" value="ECO:0007669"/>
    <property type="project" value="UniProtKB-KW"/>
</dbReference>
<evidence type="ECO:0000256" key="3">
    <source>
        <dbReference type="ARBA" id="ARBA00022723"/>
    </source>
</evidence>
<dbReference type="HOGENOM" id="CLU_102301_4_1_1"/>
<dbReference type="OrthoDB" id="7691805at2759"/>
<evidence type="ECO:0000256" key="8">
    <source>
        <dbReference type="ARBA" id="ARBA00022918"/>
    </source>
</evidence>
<evidence type="ECO:0000256" key="10">
    <source>
        <dbReference type="ARBA" id="ARBA00023172"/>
    </source>
</evidence>
<keyword evidence="9" id="KW-0239">DNA-directed DNA polymerase</keyword>
<keyword evidence="9" id="KW-0808">Transferase</keyword>